<dbReference type="STRING" id="283909.R7UKK5"/>
<evidence type="ECO:0000313" key="10">
    <source>
        <dbReference type="EMBL" id="ELU06608.1"/>
    </source>
</evidence>
<keyword evidence="6 9" id="KW-1133">Transmembrane helix</keyword>
<evidence type="ECO:0000313" key="12">
    <source>
        <dbReference type="Proteomes" id="UP000014760"/>
    </source>
</evidence>
<dbReference type="OMA" id="RWLQFDE"/>
<evidence type="ECO:0000313" key="11">
    <source>
        <dbReference type="EnsemblMetazoa" id="CapteP168658"/>
    </source>
</evidence>
<feature type="transmembrane region" description="Helical" evidence="9">
    <location>
        <begin position="21"/>
        <end position="38"/>
    </location>
</feature>
<dbReference type="GO" id="GO:0047238">
    <property type="term" value="F:glucuronosyl-N-acetylgalactosaminyl-proteoglycan 4-beta-N-acetylgalactosaminyltransferase activity"/>
    <property type="evidence" value="ECO:0007669"/>
    <property type="project" value="TreeGrafter"/>
</dbReference>
<dbReference type="GO" id="GO:0032580">
    <property type="term" value="C:Golgi cisterna membrane"/>
    <property type="evidence" value="ECO:0007669"/>
    <property type="project" value="UniProtKB-SubCell"/>
</dbReference>
<dbReference type="EnsemblMetazoa" id="CapteT168658">
    <property type="protein sequence ID" value="CapteP168658"/>
    <property type="gene ID" value="CapteG168658"/>
</dbReference>
<evidence type="ECO:0000256" key="6">
    <source>
        <dbReference type="ARBA" id="ARBA00022989"/>
    </source>
</evidence>
<evidence type="ECO:0000256" key="7">
    <source>
        <dbReference type="ARBA" id="ARBA00023034"/>
    </source>
</evidence>
<name>R7UKK5_CAPTE</name>
<dbReference type="InterPro" id="IPR008428">
    <property type="entry name" value="Chond_GalNAc"/>
</dbReference>
<protein>
    <recommendedName>
        <fullName evidence="9">Hexosyltransferase</fullName>
        <ecNumber evidence="9">2.4.1.-</ecNumber>
    </recommendedName>
</protein>
<keyword evidence="4 9" id="KW-0812">Transmembrane</keyword>
<evidence type="ECO:0000256" key="5">
    <source>
        <dbReference type="ARBA" id="ARBA00022968"/>
    </source>
</evidence>
<accession>R7UKK5</accession>
<comment type="subcellular location">
    <subcellularLocation>
        <location evidence="1 9">Golgi apparatus</location>
        <location evidence="1 9">Golgi stack membrane</location>
        <topology evidence="1 9">Single-pass type II membrane protein</topology>
    </subcellularLocation>
</comment>
<evidence type="ECO:0000256" key="9">
    <source>
        <dbReference type="RuleBase" id="RU364016"/>
    </source>
</evidence>
<evidence type="ECO:0000256" key="3">
    <source>
        <dbReference type="ARBA" id="ARBA00022679"/>
    </source>
</evidence>
<keyword evidence="7 9" id="KW-0333">Golgi apparatus</keyword>
<reference evidence="11" key="3">
    <citation type="submission" date="2015-06" db="UniProtKB">
        <authorList>
            <consortium name="EnsemblMetazoa"/>
        </authorList>
    </citation>
    <scope>IDENTIFICATION</scope>
</reference>
<reference evidence="12" key="1">
    <citation type="submission" date="2012-12" db="EMBL/GenBank/DDBJ databases">
        <authorList>
            <person name="Hellsten U."/>
            <person name="Grimwood J."/>
            <person name="Chapman J.A."/>
            <person name="Shapiro H."/>
            <person name="Aerts A."/>
            <person name="Otillar R.P."/>
            <person name="Terry A.Y."/>
            <person name="Boore J.L."/>
            <person name="Simakov O."/>
            <person name="Marletaz F."/>
            <person name="Cho S.-J."/>
            <person name="Edsinger-Gonzales E."/>
            <person name="Havlak P."/>
            <person name="Kuo D.-H."/>
            <person name="Larsson T."/>
            <person name="Lv J."/>
            <person name="Arendt D."/>
            <person name="Savage R."/>
            <person name="Osoegawa K."/>
            <person name="de Jong P."/>
            <person name="Lindberg D.R."/>
            <person name="Seaver E.C."/>
            <person name="Weisblat D.A."/>
            <person name="Putnam N.H."/>
            <person name="Grigoriev I.V."/>
            <person name="Rokhsar D.S."/>
        </authorList>
    </citation>
    <scope>NUCLEOTIDE SEQUENCE</scope>
    <source>
        <strain evidence="12">I ESC-2004</strain>
    </source>
</reference>
<dbReference type="OrthoDB" id="6111546at2759"/>
<keyword evidence="8 9" id="KW-0472">Membrane</keyword>
<dbReference type="EMBL" id="KB300511">
    <property type="protein sequence ID" value="ELU06608.1"/>
    <property type="molecule type" value="Genomic_DNA"/>
</dbReference>
<dbReference type="AlphaFoldDB" id="R7UKK5"/>
<organism evidence="10">
    <name type="scientific">Capitella teleta</name>
    <name type="common">Polychaete worm</name>
    <dbReference type="NCBI Taxonomy" id="283909"/>
    <lineage>
        <taxon>Eukaryota</taxon>
        <taxon>Metazoa</taxon>
        <taxon>Spiralia</taxon>
        <taxon>Lophotrochozoa</taxon>
        <taxon>Annelida</taxon>
        <taxon>Polychaeta</taxon>
        <taxon>Sedentaria</taxon>
        <taxon>Scolecida</taxon>
        <taxon>Capitellidae</taxon>
        <taxon>Capitella</taxon>
    </lineage>
</organism>
<evidence type="ECO:0000256" key="8">
    <source>
        <dbReference type="ARBA" id="ARBA00023136"/>
    </source>
</evidence>
<proteinExistence type="inferred from homology"/>
<dbReference type="PANTHER" id="PTHR12369:SF11">
    <property type="entry name" value="HEXOSYLTRANSFERASE"/>
    <property type="match status" value="1"/>
</dbReference>
<dbReference type="HOGENOM" id="CLU_016244_2_1_1"/>
<sequence length="453" mass="51744">MSTRSCFPYRFRITGMRLSDLLKFLIAVGFGFMLRAMTSCSIPECPACPDCVRMNIETDLLKSDLQFQLREAFKPKSMYEVLRYEHFSMTAISDNFDDDPQINLLGHQKSDIKDIVHQAMAMYNSGRPDKWQITKLINGYRRYDPLRGEEVILDVLLSPEKSNTHVEELHRLELVKPFGTAHLLNDNTAGEHKVIHFILPITGLSDKFKTFMQNFEDICLNQSKHVYLMIVLFLGKQPETGNDADKMKVIARGLTDKYPNAHIRIIQTRTPFSRAIGLDLGARQLPTDALLFFCDVDVRFDAESLDRCRMNAVAGKQVYYPIVFAQYNPDIVNKFSPEDRVKDLMKINKYTGHWVHYGFGMACMHNLDYRSVGGFNTNIAGWGGEDVDLYIKHVKSTLMIFRAMDPGLVHIYHDKACSANLTADQMRMCVDSRAEGTGSKQQLAKLVIDLESH</sequence>
<dbReference type="Gene3D" id="3.90.550.10">
    <property type="entry name" value="Spore Coat Polysaccharide Biosynthesis Protein SpsA, Chain A"/>
    <property type="match status" value="1"/>
</dbReference>
<keyword evidence="3 9" id="KW-0808">Transferase</keyword>
<reference evidence="10 12" key="2">
    <citation type="journal article" date="2013" name="Nature">
        <title>Insights into bilaterian evolution from three spiralian genomes.</title>
        <authorList>
            <person name="Simakov O."/>
            <person name="Marletaz F."/>
            <person name="Cho S.J."/>
            <person name="Edsinger-Gonzales E."/>
            <person name="Havlak P."/>
            <person name="Hellsten U."/>
            <person name="Kuo D.H."/>
            <person name="Larsson T."/>
            <person name="Lv J."/>
            <person name="Arendt D."/>
            <person name="Savage R."/>
            <person name="Osoegawa K."/>
            <person name="de Jong P."/>
            <person name="Grimwood J."/>
            <person name="Chapman J.A."/>
            <person name="Shapiro H."/>
            <person name="Aerts A."/>
            <person name="Otillar R.P."/>
            <person name="Terry A.Y."/>
            <person name="Boore J.L."/>
            <person name="Grigoriev I.V."/>
            <person name="Lindberg D.R."/>
            <person name="Seaver E.C."/>
            <person name="Weisblat D.A."/>
            <person name="Putnam N.H."/>
            <person name="Rokhsar D.S."/>
        </authorList>
    </citation>
    <scope>NUCLEOTIDE SEQUENCE</scope>
    <source>
        <strain evidence="10 12">I ESC-2004</strain>
    </source>
</reference>
<evidence type="ECO:0000256" key="4">
    <source>
        <dbReference type="ARBA" id="ARBA00022692"/>
    </source>
</evidence>
<dbReference type="InterPro" id="IPR029044">
    <property type="entry name" value="Nucleotide-diphossugar_trans"/>
</dbReference>
<dbReference type="PANTHER" id="PTHR12369">
    <property type="entry name" value="CHONDROITIN SYNTHASE"/>
    <property type="match status" value="1"/>
</dbReference>
<gene>
    <name evidence="10" type="ORF">CAPTEDRAFT_168658</name>
</gene>
<dbReference type="SUPFAM" id="SSF53448">
    <property type="entry name" value="Nucleotide-diphospho-sugar transferases"/>
    <property type="match status" value="1"/>
</dbReference>
<evidence type="ECO:0000256" key="1">
    <source>
        <dbReference type="ARBA" id="ARBA00004447"/>
    </source>
</evidence>
<dbReference type="InterPro" id="IPR051227">
    <property type="entry name" value="CS_glycosyltransferase"/>
</dbReference>
<evidence type="ECO:0000256" key="2">
    <source>
        <dbReference type="ARBA" id="ARBA00009239"/>
    </source>
</evidence>
<dbReference type="EMBL" id="AMQN01001175">
    <property type="status" value="NOT_ANNOTATED_CDS"/>
    <property type="molecule type" value="Genomic_DNA"/>
</dbReference>
<comment type="similarity">
    <text evidence="2 9">Belongs to the chondroitin N-acetylgalactosaminyltransferase family.</text>
</comment>
<dbReference type="EC" id="2.4.1.-" evidence="9"/>
<dbReference type="Pfam" id="PF05679">
    <property type="entry name" value="CHGN"/>
    <property type="match status" value="1"/>
</dbReference>
<dbReference type="Proteomes" id="UP000014760">
    <property type="component" value="Unassembled WGS sequence"/>
</dbReference>
<keyword evidence="5 9" id="KW-0735">Signal-anchor</keyword>
<keyword evidence="12" id="KW-1185">Reference proteome</keyword>